<evidence type="ECO:0008006" key="2">
    <source>
        <dbReference type="Google" id="ProtNLM"/>
    </source>
</evidence>
<dbReference type="EMBL" id="GBRH01226246">
    <property type="protein sequence ID" value="JAD71649.1"/>
    <property type="molecule type" value="Transcribed_RNA"/>
</dbReference>
<accession>A0A0A9C5W0</accession>
<sequence length="307" mass="34268">MTGARSYFPPPRHVQLEYPMAGGRTYFMSPHSLVEPPCLRAALVCAVGAQDDDDCRSRPFRVVLLFPNHGTMFATVYSSQNGAWGDVTAANGRWSSIGHWEPNSVLVRDELYWPEGHVEYRNLGSQHSPPRRVEIPDHSSKMFGYDLETNWLLHVKGLEISHDDPYDCLQVFRDEYGELGLAAVRGSRLLLFELVAADDYEDTSAWSEYRDFDLDALLPPSMGSSPQPVTKRPVGFDEDGNKIFLETENGVFALQLESLKVNKVLDAGVLRPYRSVETSTMTPYMSFFVAGGSGRDDGVNDGAAHQQ</sequence>
<proteinExistence type="predicted"/>
<evidence type="ECO:0000313" key="1">
    <source>
        <dbReference type="EMBL" id="JAD71649.1"/>
    </source>
</evidence>
<dbReference type="PANTHER" id="PTHR33186:SF13">
    <property type="entry name" value="OS10G0138300 PROTEIN"/>
    <property type="match status" value="1"/>
</dbReference>
<name>A0A0A9C5W0_ARUDO</name>
<reference evidence="1" key="2">
    <citation type="journal article" date="2015" name="Data Brief">
        <title>Shoot transcriptome of the giant reed, Arundo donax.</title>
        <authorList>
            <person name="Barrero R.A."/>
            <person name="Guerrero F.D."/>
            <person name="Moolhuijzen P."/>
            <person name="Goolsby J.A."/>
            <person name="Tidwell J."/>
            <person name="Bellgard S.E."/>
            <person name="Bellgard M.I."/>
        </authorList>
    </citation>
    <scope>NUCLEOTIDE SEQUENCE</scope>
    <source>
        <tissue evidence="1">Shoot tissue taken approximately 20 cm above the soil surface</tissue>
    </source>
</reference>
<dbReference type="PANTHER" id="PTHR33186">
    <property type="entry name" value="OS10G0136150 PROTEIN-RELATED"/>
    <property type="match status" value="1"/>
</dbReference>
<protein>
    <recommendedName>
        <fullName evidence="2">DUF1618 domain-containing protein</fullName>
    </recommendedName>
</protein>
<organism evidence="1">
    <name type="scientific">Arundo donax</name>
    <name type="common">Giant reed</name>
    <name type="synonym">Donax arundinaceus</name>
    <dbReference type="NCBI Taxonomy" id="35708"/>
    <lineage>
        <taxon>Eukaryota</taxon>
        <taxon>Viridiplantae</taxon>
        <taxon>Streptophyta</taxon>
        <taxon>Embryophyta</taxon>
        <taxon>Tracheophyta</taxon>
        <taxon>Spermatophyta</taxon>
        <taxon>Magnoliopsida</taxon>
        <taxon>Liliopsida</taxon>
        <taxon>Poales</taxon>
        <taxon>Poaceae</taxon>
        <taxon>PACMAD clade</taxon>
        <taxon>Arundinoideae</taxon>
        <taxon>Arundineae</taxon>
        <taxon>Arundo</taxon>
    </lineage>
</organism>
<reference evidence="1" key="1">
    <citation type="submission" date="2014-09" db="EMBL/GenBank/DDBJ databases">
        <authorList>
            <person name="Magalhaes I.L.F."/>
            <person name="Oliveira U."/>
            <person name="Santos F.R."/>
            <person name="Vidigal T.H.D.A."/>
            <person name="Brescovit A.D."/>
            <person name="Santos A.J."/>
        </authorList>
    </citation>
    <scope>NUCLEOTIDE SEQUENCE</scope>
    <source>
        <tissue evidence="1">Shoot tissue taken approximately 20 cm above the soil surface</tissue>
    </source>
</reference>
<dbReference type="AlphaFoldDB" id="A0A0A9C5W0"/>